<evidence type="ECO:0000313" key="2">
    <source>
        <dbReference type="EMBL" id="TBU13177.1"/>
    </source>
</evidence>
<dbReference type="Proteomes" id="UP000292282">
    <property type="component" value="Unassembled WGS sequence"/>
</dbReference>
<feature type="region of interest" description="Disordered" evidence="1">
    <location>
        <begin position="149"/>
        <end position="169"/>
    </location>
</feature>
<evidence type="ECO:0000256" key="1">
    <source>
        <dbReference type="SAM" id="MobiDB-lite"/>
    </source>
</evidence>
<sequence>MIYDYKDKRAEFSSLDDTMLLLKSNTFGFFSKNHGHDYTRRHNESLDVWHTHLIHISLSLRNRLGVTLKEILENEHAMIRANTRIKPDDNTNENGNGFKEYRKIWKPENLGTYIQFIVLKKTVETISFNRRRELETSLCVILGAEMPKQPTSSLKQADNGEDGDKTENRKNILPLILNHNHRERTDNKHKRRVGFRVI</sequence>
<protein>
    <submittedName>
        <fullName evidence="2">Uncharacterized protein</fullName>
    </submittedName>
</protein>
<proteinExistence type="predicted"/>
<gene>
    <name evidence="2" type="ORF">CWI38_0510p0040</name>
</gene>
<reference evidence="2 3" key="1">
    <citation type="submission" date="2017-12" db="EMBL/GenBank/DDBJ databases">
        <authorList>
            <person name="Pombert J.-F."/>
            <person name="Haag K.L."/>
            <person name="Ebert D."/>
        </authorList>
    </citation>
    <scope>NUCLEOTIDE SEQUENCE [LARGE SCALE GENOMIC DNA]</scope>
    <source>
        <strain evidence="2">IL-G-3</strain>
    </source>
</reference>
<accession>A0A4Q9LXZ5</accession>
<dbReference type="EMBL" id="PITK01000510">
    <property type="protein sequence ID" value="TBU13177.1"/>
    <property type="molecule type" value="Genomic_DNA"/>
</dbReference>
<comment type="caution">
    <text evidence="2">The sequence shown here is derived from an EMBL/GenBank/DDBJ whole genome shotgun (WGS) entry which is preliminary data.</text>
</comment>
<organism evidence="2 3">
    <name type="scientific">Hamiltosporidium tvaerminnensis</name>
    <dbReference type="NCBI Taxonomy" id="1176355"/>
    <lineage>
        <taxon>Eukaryota</taxon>
        <taxon>Fungi</taxon>
        <taxon>Fungi incertae sedis</taxon>
        <taxon>Microsporidia</taxon>
        <taxon>Dubosqiidae</taxon>
        <taxon>Hamiltosporidium</taxon>
    </lineage>
</organism>
<keyword evidence="3" id="KW-1185">Reference proteome</keyword>
<dbReference type="AlphaFoldDB" id="A0A4Q9LXZ5"/>
<dbReference type="VEuPathDB" id="MicrosporidiaDB:CWI38_0510p0040"/>
<evidence type="ECO:0000313" key="3">
    <source>
        <dbReference type="Proteomes" id="UP000292282"/>
    </source>
</evidence>
<name>A0A4Q9LXZ5_9MICR</name>